<dbReference type="GO" id="GO:0016787">
    <property type="term" value="F:hydrolase activity"/>
    <property type="evidence" value="ECO:0007669"/>
    <property type="project" value="UniProtKB-KW"/>
</dbReference>
<dbReference type="CDD" id="cd16277">
    <property type="entry name" value="metallo-hydrolase-like_MBL-fold"/>
    <property type="match status" value="1"/>
</dbReference>
<keyword evidence="2" id="KW-0479">Metal-binding</keyword>
<protein>
    <submittedName>
        <fullName evidence="6">Metallo-beta-lactamase superfamily protein</fullName>
    </submittedName>
</protein>
<evidence type="ECO:0000256" key="4">
    <source>
        <dbReference type="ARBA" id="ARBA00022833"/>
    </source>
</evidence>
<name>A0A4R7C9D3_9HYPH</name>
<keyword evidence="4" id="KW-0862">Zinc</keyword>
<dbReference type="RefSeq" id="WP_133768355.1">
    <property type="nucleotide sequence ID" value="NZ_SNZR01000011.1"/>
</dbReference>
<organism evidence="6 7">
    <name type="scientific">Enterovirga rhinocerotis</name>
    <dbReference type="NCBI Taxonomy" id="1339210"/>
    <lineage>
        <taxon>Bacteria</taxon>
        <taxon>Pseudomonadati</taxon>
        <taxon>Pseudomonadota</taxon>
        <taxon>Alphaproteobacteria</taxon>
        <taxon>Hyphomicrobiales</taxon>
        <taxon>Methylobacteriaceae</taxon>
        <taxon>Enterovirga</taxon>
    </lineage>
</organism>
<evidence type="ECO:0000256" key="2">
    <source>
        <dbReference type="ARBA" id="ARBA00022723"/>
    </source>
</evidence>
<dbReference type="InterPro" id="IPR001279">
    <property type="entry name" value="Metallo-B-lactamas"/>
</dbReference>
<evidence type="ECO:0000256" key="1">
    <source>
        <dbReference type="ARBA" id="ARBA00007749"/>
    </source>
</evidence>
<proteinExistence type="inferred from homology"/>
<dbReference type="SUPFAM" id="SSF56281">
    <property type="entry name" value="Metallo-hydrolase/oxidoreductase"/>
    <property type="match status" value="1"/>
</dbReference>
<sequence>MTKFRIGDVTVQSIWEMDDTSFAMRSFFPASDDAAVAAEIDWIAPQFYDPQSGMVRLSIHAWLIETSRSRILVDTCVGNDKERPSRPQWHRRETPFLDRLAAAGIAPESIDYVLCTHLHADHVGWNTRLLDGRWVPTFPHAKYVFGRAEYDHWERVFRSAEPGAHHLAAYADSVLPVIEAGQALVVDDGFVIDDRLTVEPAPGHTPGHIAVWLRSNGSSGAFTGDVIHHPIQLCHPDWSCSGCQDPALSARTRRRILERLADTDTLLMTGHFVAPHAGHVLSRGEAFGFRFLCEEA</sequence>
<evidence type="ECO:0000313" key="7">
    <source>
        <dbReference type="Proteomes" id="UP000295122"/>
    </source>
</evidence>
<evidence type="ECO:0000259" key="5">
    <source>
        <dbReference type="SMART" id="SM00849"/>
    </source>
</evidence>
<evidence type="ECO:0000313" key="6">
    <source>
        <dbReference type="EMBL" id="TDR93347.1"/>
    </source>
</evidence>
<keyword evidence="7" id="KW-1185">Reference proteome</keyword>
<dbReference type="PANTHER" id="PTHR42978">
    <property type="entry name" value="QUORUM-QUENCHING LACTONASE YTNP-RELATED-RELATED"/>
    <property type="match status" value="1"/>
</dbReference>
<dbReference type="Gene3D" id="3.60.15.10">
    <property type="entry name" value="Ribonuclease Z/Hydroxyacylglutathione hydrolase-like"/>
    <property type="match status" value="1"/>
</dbReference>
<dbReference type="EMBL" id="SNZR01000011">
    <property type="protein sequence ID" value="TDR93347.1"/>
    <property type="molecule type" value="Genomic_DNA"/>
</dbReference>
<accession>A0A4R7C9D3</accession>
<dbReference type="InterPro" id="IPR036866">
    <property type="entry name" value="RibonucZ/Hydroxyglut_hydro"/>
</dbReference>
<evidence type="ECO:0000256" key="3">
    <source>
        <dbReference type="ARBA" id="ARBA00022801"/>
    </source>
</evidence>
<dbReference type="SMART" id="SM00849">
    <property type="entry name" value="Lactamase_B"/>
    <property type="match status" value="1"/>
</dbReference>
<dbReference type="Pfam" id="PF00753">
    <property type="entry name" value="Lactamase_B"/>
    <property type="match status" value="1"/>
</dbReference>
<dbReference type="AlphaFoldDB" id="A0A4R7C9D3"/>
<keyword evidence="3" id="KW-0378">Hydrolase</keyword>
<reference evidence="6 7" key="1">
    <citation type="submission" date="2019-03" db="EMBL/GenBank/DDBJ databases">
        <title>Genomic Encyclopedia of Type Strains, Phase IV (KMG-IV): sequencing the most valuable type-strain genomes for metagenomic binning, comparative biology and taxonomic classification.</title>
        <authorList>
            <person name="Goeker M."/>
        </authorList>
    </citation>
    <scope>NUCLEOTIDE SEQUENCE [LARGE SCALE GENOMIC DNA]</scope>
    <source>
        <strain evidence="6 7">DSM 25903</strain>
    </source>
</reference>
<dbReference type="InterPro" id="IPR051013">
    <property type="entry name" value="MBL_superfamily_lactonases"/>
</dbReference>
<dbReference type="OrthoDB" id="9773738at2"/>
<dbReference type="GO" id="GO:0046872">
    <property type="term" value="F:metal ion binding"/>
    <property type="evidence" value="ECO:0007669"/>
    <property type="project" value="UniProtKB-KW"/>
</dbReference>
<dbReference type="Proteomes" id="UP000295122">
    <property type="component" value="Unassembled WGS sequence"/>
</dbReference>
<feature type="domain" description="Metallo-beta-lactamase" evidence="5">
    <location>
        <begin position="58"/>
        <end position="271"/>
    </location>
</feature>
<comment type="similarity">
    <text evidence="1">Belongs to the metallo-beta-lactamase superfamily.</text>
</comment>
<comment type="caution">
    <text evidence="6">The sequence shown here is derived from an EMBL/GenBank/DDBJ whole genome shotgun (WGS) entry which is preliminary data.</text>
</comment>
<gene>
    <name evidence="6" type="ORF">EV668_0605</name>
</gene>
<dbReference type="PANTHER" id="PTHR42978:SF6">
    <property type="entry name" value="QUORUM-QUENCHING LACTONASE YTNP-RELATED"/>
    <property type="match status" value="1"/>
</dbReference>